<feature type="transmembrane region" description="Helical" evidence="1">
    <location>
        <begin position="12"/>
        <end position="30"/>
    </location>
</feature>
<dbReference type="InterPro" id="IPR000620">
    <property type="entry name" value="EamA_dom"/>
</dbReference>
<evidence type="ECO:0000259" key="2">
    <source>
        <dbReference type="Pfam" id="PF00892"/>
    </source>
</evidence>
<dbReference type="SUPFAM" id="SSF103481">
    <property type="entry name" value="Multidrug resistance efflux transporter EmrE"/>
    <property type="match status" value="2"/>
</dbReference>
<feature type="transmembrane region" description="Helical" evidence="1">
    <location>
        <begin position="184"/>
        <end position="206"/>
    </location>
</feature>
<dbReference type="Proteomes" id="UP000176850">
    <property type="component" value="Unassembled WGS sequence"/>
</dbReference>
<evidence type="ECO:0000313" key="4">
    <source>
        <dbReference type="Proteomes" id="UP000176850"/>
    </source>
</evidence>
<feature type="transmembrane region" description="Helical" evidence="1">
    <location>
        <begin position="248"/>
        <end position="268"/>
    </location>
</feature>
<feature type="transmembrane region" description="Helical" evidence="1">
    <location>
        <begin position="129"/>
        <end position="144"/>
    </location>
</feature>
<dbReference type="InterPro" id="IPR037185">
    <property type="entry name" value="EmrE-like"/>
</dbReference>
<dbReference type="AlphaFoldDB" id="A0A1F7GLI6"/>
<reference evidence="3 4" key="1">
    <citation type="journal article" date="2016" name="Nat. Commun.">
        <title>Thousands of microbial genomes shed light on interconnected biogeochemical processes in an aquifer system.</title>
        <authorList>
            <person name="Anantharaman K."/>
            <person name="Brown C.T."/>
            <person name="Hug L.A."/>
            <person name="Sharon I."/>
            <person name="Castelle C.J."/>
            <person name="Probst A.J."/>
            <person name="Thomas B.C."/>
            <person name="Singh A."/>
            <person name="Wilkins M.J."/>
            <person name="Karaoz U."/>
            <person name="Brodie E.L."/>
            <person name="Williams K.H."/>
            <person name="Hubbard S.S."/>
            <person name="Banfield J.F."/>
        </authorList>
    </citation>
    <scope>NUCLEOTIDE SEQUENCE [LARGE SCALE GENOMIC DNA]</scope>
</reference>
<keyword evidence="1" id="KW-0472">Membrane</keyword>
<feature type="transmembrane region" description="Helical" evidence="1">
    <location>
        <begin position="100"/>
        <end position="120"/>
    </location>
</feature>
<keyword evidence="1" id="KW-0812">Transmembrane</keyword>
<organism evidence="3 4">
    <name type="scientific">Candidatus Roizmanbacteria bacterium RIFCSPHIGHO2_01_FULL_39_24</name>
    <dbReference type="NCBI Taxonomy" id="1802032"/>
    <lineage>
        <taxon>Bacteria</taxon>
        <taxon>Candidatus Roizmaniibacteriota</taxon>
    </lineage>
</organism>
<dbReference type="PANTHER" id="PTHR22911">
    <property type="entry name" value="ACYL-MALONYL CONDENSING ENZYME-RELATED"/>
    <property type="match status" value="1"/>
</dbReference>
<sequence>MQGKSEREKGIIAVIVLSAVIASMGLFARVLGTKFTPLQQVYLRIGAAFILSIVLFYKNLDFGKLKRVSMNEWALLVVRSAATYLLGVTLFSISVGMAKISTISFIGALPIVALLGVLILKEKLTAQKLIYLIVGLAGVLLISVQDYSNIFSWGTGEILALISSIFLSLGFVLRRKHGNLLNNYEMSTLMFFISTTLLIATSFMLHEELPSITTWSTLIITTVIGAGIANVAYLFLSNYGFQKIEAVLANNLLIISPLFAITLGLLFYKELPTLKELMGGALIIFSAYGMNKILD</sequence>
<proteinExistence type="predicted"/>
<feature type="domain" description="EamA" evidence="2">
    <location>
        <begin position="9"/>
        <end position="143"/>
    </location>
</feature>
<dbReference type="GO" id="GO:0016020">
    <property type="term" value="C:membrane"/>
    <property type="evidence" value="ECO:0007669"/>
    <property type="project" value="InterPro"/>
</dbReference>
<name>A0A1F7GLI6_9BACT</name>
<feature type="transmembrane region" description="Helical" evidence="1">
    <location>
        <begin position="42"/>
        <end position="60"/>
    </location>
</feature>
<gene>
    <name evidence="3" type="ORF">A2799_00255</name>
</gene>
<feature type="transmembrane region" description="Helical" evidence="1">
    <location>
        <begin position="150"/>
        <end position="172"/>
    </location>
</feature>
<feature type="transmembrane region" description="Helical" evidence="1">
    <location>
        <begin position="72"/>
        <end position="94"/>
    </location>
</feature>
<protein>
    <recommendedName>
        <fullName evidence="2">EamA domain-containing protein</fullName>
    </recommendedName>
</protein>
<dbReference type="EMBL" id="MFZH01000009">
    <property type="protein sequence ID" value="OGK19556.1"/>
    <property type="molecule type" value="Genomic_DNA"/>
</dbReference>
<feature type="domain" description="EamA" evidence="2">
    <location>
        <begin position="155"/>
        <end position="290"/>
    </location>
</feature>
<evidence type="ECO:0000313" key="3">
    <source>
        <dbReference type="EMBL" id="OGK19556.1"/>
    </source>
</evidence>
<keyword evidence="1" id="KW-1133">Transmembrane helix</keyword>
<feature type="transmembrane region" description="Helical" evidence="1">
    <location>
        <begin position="212"/>
        <end position="236"/>
    </location>
</feature>
<comment type="caution">
    <text evidence="3">The sequence shown here is derived from an EMBL/GenBank/DDBJ whole genome shotgun (WGS) entry which is preliminary data.</text>
</comment>
<accession>A0A1F7GLI6</accession>
<evidence type="ECO:0000256" key="1">
    <source>
        <dbReference type="SAM" id="Phobius"/>
    </source>
</evidence>
<dbReference type="Pfam" id="PF00892">
    <property type="entry name" value="EamA"/>
    <property type="match status" value="2"/>
</dbReference>